<dbReference type="Gene3D" id="3.20.20.70">
    <property type="entry name" value="Aldolase class I"/>
    <property type="match status" value="1"/>
</dbReference>
<evidence type="ECO:0000256" key="9">
    <source>
        <dbReference type="PIRSR" id="PIRSR006621-2"/>
    </source>
</evidence>
<protein>
    <recommendedName>
        <fullName evidence="7">tRNA-dihydrouridine synthase</fullName>
        <ecNumber evidence="7">1.3.1.-</ecNumber>
    </recommendedName>
</protein>
<keyword evidence="3 7" id="KW-0288">FMN</keyword>
<comment type="cofactor">
    <cofactor evidence="1 7 9">
        <name>FMN</name>
        <dbReference type="ChEBI" id="CHEBI:58210"/>
    </cofactor>
</comment>
<dbReference type="Proteomes" id="UP000054662">
    <property type="component" value="Unassembled WGS sequence"/>
</dbReference>
<dbReference type="PIRSF" id="PIRSF006621">
    <property type="entry name" value="Dus"/>
    <property type="match status" value="1"/>
</dbReference>
<dbReference type="PROSITE" id="PS01136">
    <property type="entry name" value="UPF0034"/>
    <property type="match status" value="1"/>
</dbReference>
<proteinExistence type="inferred from homology"/>
<evidence type="ECO:0000256" key="6">
    <source>
        <dbReference type="ARBA" id="ARBA00023002"/>
    </source>
</evidence>
<feature type="binding site" evidence="9">
    <location>
        <position position="102"/>
    </location>
    <ligand>
        <name>FMN</name>
        <dbReference type="ChEBI" id="CHEBI:58210"/>
    </ligand>
</feature>
<name>A0A0W1AEQ6_9GAMM</name>
<dbReference type="EMBL" id="LNZC01000012">
    <property type="protein sequence ID" value="KTD79817.1"/>
    <property type="molecule type" value="Genomic_DNA"/>
</dbReference>
<evidence type="ECO:0000313" key="12">
    <source>
        <dbReference type="Proteomes" id="UP000054662"/>
    </source>
</evidence>
<dbReference type="InterPro" id="IPR001269">
    <property type="entry name" value="DUS_fam"/>
</dbReference>
<evidence type="ECO:0000256" key="2">
    <source>
        <dbReference type="ARBA" id="ARBA00022630"/>
    </source>
</evidence>
<evidence type="ECO:0000256" key="8">
    <source>
        <dbReference type="PIRSR" id="PIRSR006621-1"/>
    </source>
</evidence>
<dbReference type="EC" id="1.3.1.-" evidence="7"/>
<dbReference type="GO" id="GO:0017150">
    <property type="term" value="F:tRNA dihydrouridine synthase activity"/>
    <property type="evidence" value="ECO:0007669"/>
    <property type="project" value="InterPro"/>
</dbReference>
<dbReference type="PATRIC" id="fig|45076.6.peg.1451"/>
<dbReference type="InterPro" id="IPR013785">
    <property type="entry name" value="Aldolase_TIM"/>
</dbReference>
<evidence type="ECO:0000256" key="4">
    <source>
        <dbReference type="ARBA" id="ARBA00022694"/>
    </source>
</evidence>
<organism evidence="11 12">
    <name type="scientific">Legionella worsleiensis</name>
    <dbReference type="NCBI Taxonomy" id="45076"/>
    <lineage>
        <taxon>Bacteria</taxon>
        <taxon>Pseudomonadati</taxon>
        <taxon>Pseudomonadota</taxon>
        <taxon>Gammaproteobacteria</taxon>
        <taxon>Legionellales</taxon>
        <taxon>Legionellaceae</taxon>
        <taxon>Legionella</taxon>
    </lineage>
</organism>
<dbReference type="InterPro" id="IPR018517">
    <property type="entry name" value="tRNA_hU_synthase_CS"/>
</dbReference>
<keyword evidence="6 7" id="KW-0560">Oxidoreductase</keyword>
<evidence type="ECO:0000256" key="1">
    <source>
        <dbReference type="ARBA" id="ARBA00001917"/>
    </source>
</evidence>
<feature type="binding site" evidence="9">
    <location>
        <position position="171"/>
    </location>
    <ligand>
        <name>FMN</name>
        <dbReference type="ChEBI" id="CHEBI:58210"/>
    </ligand>
</feature>
<comment type="similarity">
    <text evidence="7">Belongs to the dus family.</text>
</comment>
<dbReference type="CDD" id="cd02801">
    <property type="entry name" value="DUS_like_FMN"/>
    <property type="match status" value="1"/>
</dbReference>
<feature type="active site" description="Proton donor" evidence="8">
    <location>
        <position position="132"/>
    </location>
</feature>
<dbReference type="PANTHER" id="PTHR45846">
    <property type="entry name" value="TRNA-DIHYDROURIDINE(47) SYNTHASE [NAD(P)(+)]-LIKE"/>
    <property type="match status" value="1"/>
</dbReference>
<evidence type="ECO:0000259" key="10">
    <source>
        <dbReference type="Pfam" id="PF01207"/>
    </source>
</evidence>
<feature type="binding site" evidence="9">
    <location>
        <position position="198"/>
    </location>
    <ligand>
        <name>FMN</name>
        <dbReference type="ChEBI" id="CHEBI:58210"/>
    </ligand>
</feature>
<keyword evidence="2 7" id="KW-0285">Flavoprotein</keyword>
<keyword evidence="5" id="KW-0521">NADP</keyword>
<dbReference type="AlphaFoldDB" id="A0A0W1AEQ6"/>
<dbReference type="SUPFAM" id="SSF51395">
    <property type="entry name" value="FMN-linked oxidoreductases"/>
    <property type="match status" value="1"/>
</dbReference>
<evidence type="ECO:0000256" key="7">
    <source>
        <dbReference type="PIRNR" id="PIRNR006621"/>
    </source>
</evidence>
<accession>A0A0W1AEQ6</accession>
<keyword evidence="9" id="KW-0547">Nucleotide-binding</keyword>
<reference evidence="11 12" key="1">
    <citation type="submission" date="2015-11" db="EMBL/GenBank/DDBJ databases">
        <title>Genomic analysis of 38 Legionella species identifies large and diverse effector repertoires.</title>
        <authorList>
            <person name="Burstein D."/>
            <person name="Amaro F."/>
            <person name="Zusman T."/>
            <person name="Lifshitz Z."/>
            <person name="Cohen O."/>
            <person name="Gilbert J.A."/>
            <person name="Pupko T."/>
            <person name="Shuman H.A."/>
            <person name="Segal G."/>
        </authorList>
    </citation>
    <scope>NUCLEOTIDE SEQUENCE [LARGE SCALE GENOMIC DNA]</scope>
    <source>
        <strain evidence="11 12">ATCC 49508</strain>
    </source>
</reference>
<feature type="domain" description="DUS-like FMN-binding" evidence="10">
    <location>
        <begin position="46"/>
        <end position="313"/>
    </location>
</feature>
<gene>
    <name evidence="11" type="ORF">Lwor_1331</name>
</gene>
<evidence type="ECO:0000313" key="11">
    <source>
        <dbReference type="EMBL" id="KTD79817.1"/>
    </source>
</evidence>
<dbReference type="STRING" id="45076.Lwor_1331"/>
<comment type="function">
    <text evidence="7">Catalyzes the synthesis of 5,6-dihydrouridine (D), a modified base found in the D-loop of most tRNAs, via the reduction of the C5-C6 double bond in target uridines.</text>
</comment>
<keyword evidence="4 7" id="KW-0819">tRNA processing</keyword>
<feature type="binding site" evidence="9">
    <location>
        <begin position="253"/>
        <end position="254"/>
    </location>
    <ligand>
        <name>FMN</name>
        <dbReference type="ChEBI" id="CHEBI:58210"/>
    </ligand>
</feature>
<dbReference type="GO" id="GO:0050660">
    <property type="term" value="F:flavin adenine dinucleotide binding"/>
    <property type="evidence" value="ECO:0007669"/>
    <property type="project" value="InterPro"/>
</dbReference>
<evidence type="ECO:0000256" key="3">
    <source>
        <dbReference type="ARBA" id="ARBA00022643"/>
    </source>
</evidence>
<comment type="caution">
    <text evidence="11">The sequence shown here is derived from an EMBL/GenBank/DDBJ whole genome shotgun (WGS) entry which is preliminary data.</text>
</comment>
<evidence type="ECO:0000256" key="5">
    <source>
        <dbReference type="ARBA" id="ARBA00022857"/>
    </source>
</evidence>
<sequence length="344" mass="38795">MTTTVTCRICGKIHWNYTLLNQCMHPIITRPFKIGSLELPHRLIQGPLAGYSCAPFRTLFHRYVKPAYCVTEMCSAVDVLHKHSPHSRYLFRSPAEKILAYQISGTDPEIMAQAAVKLQGLGADLIDINCGCPKTKIRKKGAGSALLDTPELLVKIIQKIRDVLSIPLTVKIRIQGNEHDVMLAQQIEQAGADALIVHGRRWVDDYDIACNMNQIAQIKQNIKIPVIANGDISSPDSVEHALTVSGCDGLMIARAGTGRPWLFKELLEQCDLVIDFAERLEIFMEHVHGLKTLEDEFKAVLQSKSLIRYYFKDRLTPSLLNQFYQLNSLEKINDFLVRTEQKCI</sequence>
<dbReference type="Pfam" id="PF01207">
    <property type="entry name" value="Dus"/>
    <property type="match status" value="1"/>
</dbReference>
<dbReference type="PANTHER" id="PTHR45846:SF1">
    <property type="entry name" value="TRNA-DIHYDROURIDINE(47) SYNTHASE [NAD(P)(+)]-LIKE"/>
    <property type="match status" value="1"/>
</dbReference>
<dbReference type="GO" id="GO:0003723">
    <property type="term" value="F:RNA binding"/>
    <property type="evidence" value="ECO:0007669"/>
    <property type="project" value="TreeGrafter"/>
</dbReference>
<dbReference type="InterPro" id="IPR035587">
    <property type="entry name" value="DUS-like_FMN-bd"/>
</dbReference>
<keyword evidence="12" id="KW-1185">Reference proteome</keyword>